<dbReference type="Proteomes" id="UP001230978">
    <property type="component" value="Plasmid unnamed2"/>
</dbReference>
<dbReference type="PRINTS" id="PR00344">
    <property type="entry name" value="BCTRLSENSOR"/>
</dbReference>
<dbReference type="Pfam" id="PF02518">
    <property type="entry name" value="HATPase_c"/>
    <property type="match status" value="1"/>
</dbReference>
<dbReference type="EC" id="2.7.13.3" evidence="3"/>
<keyword evidence="11 15" id="KW-1133">Transmembrane helix</keyword>
<dbReference type="PANTHER" id="PTHR43065:SF46">
    <property type="entry name" value="C4-DICARBOXYLATE TRANSPORT SENSOR PROTEIN DCTB"/>
    <property type="match status" value="1"/>
</dbReference>
<evidence type="ECO:0000313" key="17">
    <source>
        <dbReference type="EMBL" id="WGV18424.1"/>
    </source>
</evidence>
<dbReference type="CDD" id="cd12914">
    <property type="entry name" value="PDC1_DGC_like"/>
    <property type="match status" value="1"/>
</dbReference>
<dbReference type="InterPro" id="IPR003661">
    <property type="entry name" value="HisK_dim/P_dom"/>
</dbReference>
<gene>
    <name evidence="17" type="ORF">QF092_19565</name>
</gene>
<keyword evidence="10 17" id="KW-0067">ATP-binding</keyword>
<feature type="transmembrane region" description="Helical" evidence="15">
    <location>
        <begin position="278"/>
        <end position="299"/>
    </location>
</feature>
<accession>A0ABY8QCI4</accession>
<keyword evidence="17" id="KW-0614">Plasmid</keyword>
<dbReference type="Gene3D" id="3.30.450.20">
    <property type="entry name" value="PAS domain"/>
    <property type="match status" value="2"/>
</dbReference>
<dbReference type="Gene3D" id="6.10.250.3020">
    <property type="match status" value="1"/>
</dbReference>
<evidence type="ECO:0000256" key="2">
    <source>
        <dbReference type="ARBA" id="ARBA00004651"/>
    </source>
</evidence>
<dbReference type="EMBL" id="CP124537">
    <property type="protein sequence ID" value="WGV18424.1"/>
    <property type="molecule type" value="Genomic_DNA"/>
</dbReference>
<dbReference type="Gene3D" id="3.30.565.10">
    <property type="entry name" value="Histidine kinase-like ATPase, C-terminal domain"/>
    <property type="match status" value="1"/>
</dbReference>
<dbReference type="CDD" id="cd00082">
    <property type="entry name" value="HisKA"/>
    <property type="match status" value="1"/>
</dbReference>
<keyword evidence="7 15" id="KW-0812">Transmembrane</keyword>
<keyword evidence="9" id="KW-0418">Kinase</keyword>
<dbReference type="PROSITE" id="PS50109">
    <property type="entry name" value="HIS_KIN"/>
    <property type="match status" value="1"/>
</dbReference>
<dbReference type="Pfam" id="PF02743">
    <property type="entry name" value="dCache_1"/>
    <property type="match status" value="1"/>
</dbReference>
<organism evidence="17 18">
    <name type="scientific">Fuscovulum ytuae</name>
    <dbReference type="NCBI Taxonomy" id="3042299"/>
    <lineage>
        <taxon>Bacteria</taxon>
        <taxon>Pseudomonadati</taxon>
        <taxon>Pseudomonadota</taxon>
        <taxon>Alphaproteobacteria</taxon>
        <taxon>Rhodobacterales</taxon>
        <taxon>Paracoccaceae</taxon>
        <taxon>Fuscovulum</taxon>
    </lineage>
</organism>
<proteinExistence type="predicted"/>
<comment type="catalytic activity">
    <reaction evidence="1">
        <text>ATP + protein L-histidine = ADP + protein N-phospho-L-histidine.</text>
        <dbReference type="EC" id="2.7.13.3"/>
    </reaction>
</comment>
<evidence type="ECO:0000256" key="14">
    <source>
        <dbReference type="SAM" id="Coils"/>
    </source>
</evidence>
<dbReference type="InterPro" id="IPR036890">
    <property type="entry name" value="HATPase_C_sf"/>
</dbReference>
<dbReference type="SMART" id="SM00388">
    <property type="entry name" value="HisKA"/>
    <property type="match status" value="1"/>
</dbReference>
<keyword evidence="14" id="KW-0175">Coiled coil</keyword>
<dbReference type="InterPro" id="IPR017055">
    <property type="entry name" value="Sig_transdc_His_kinase_DctB"/>
</dbReference>
<dbReference type="RefSeq" id="WP_281470644.1">
    <property type="nucleotide sequence ID" value="NZ_CP124537.1"/>
</dbReference>
<keyword evidence="6" id="KW-0808">Transferase</keyword>
<evidence type="ECO:0000259" key="16">
    <source>
        <dbReference type="PROSITE" id="PS50109"/>
    </source>
</evidence>
<dbReference type="InterPro" id="IPR004358">
    <property type="entry name" value="Sig_transdc_His_kin-like_C"/>
</dbReference>
<dbReference type="PANTHER" id="PTHR43065">
    <property type="entry name" value="SENSOR HISTIDINE KINASE"/>
    <property type="match status" value="1"/>
</dbReference>
<comment type="subcellular location">
    <subcellularLocation>
        <location evidence="2">Cell membrane</location>
        <topology evidence="2">Multi-pass membrane protein</topology>
    </subcellularLocation>
</comment>
<evidence type="ECO:0000256" key="4">
    <source>
        <dbReference type="ARBA" id="ARBA00022475"/>
    </source>
</evidence>
<evidence type="ECO:0000256" key="9">
    <source>
        <dbReference type="ARBA" id="ARBA00022777"/>
    </source>
</evidence>
<name>A0ABY8QCI4_9RHOB</name>
<dbReference type="Gene3D" id="1.10.287.130">
    <property type="match status" value="1"/>
</dbReference>
<evidence type="ECO:0000256" key="3">
    <source>
        <dbReference type="ARBA" id="ARBA00012438"/>
    </source>
</evidence>
<evidence type="ECO:0000256" key="10">
    <source>
        <dbReference type="ARBA" id="ARBA00022840"/>
    </source>
</evidence>
<dbReference type="InterPro" id="IPR005467">
    <property type="entry name" value="His_kinase_dom"/>
</dbReference>
<geneLocation type="plasmid" evidence="17 18">
    <name>unnamed2</name>
</geneLocation>
<keyword evidence="8" id="KW-0547">Nucleotide-binding</keyword>
<dbReference type="InterPro" id="IPR033479">
    <property type="entry name" value="dCache_1"/>
</dbReference>
<evidence type="ECO:0000256" key="8">
    <source>
        <dbReference type="ARBA" id="ARBA00022741"/>
    </source>
</evidence>
<feature type="domain" description="Histidine kinase" evidence="16">
    <location>
        <begin position="363"/>
        <end position="575"/>
    </location>
</feature>
<keyword evidence="12" id="KW-0902">Two-component regulatory system</keyword>
<evidence type="ECO:0000256" key="1">
    <source>
        <dbReference type="ARBA" id="ARBA00000085"/>
    </source>
</evidence>
<dbReference type="InterPro" id="IPR036097">
    <property type="entry name" value="HisK_dim/P_sf"/>
</dbReference>
<evidence type="ECO:0000256" key="6">
    <source>
        <dbReference type="ARBA" id="ARBA00022679"/>
    </source>
</evidence>
<feature type="coiled-coil region" evidence="14">
    <location>
        <begin position="327"/>
        <end position="392"/>
    </location>
</feature>
<dbReference type="InterPro" id="IPR029151">
    <property type="entry name" value="Sensor-like_sf"/>
</dbReference>
<sequence>MRMRPMILPAFVALIAAALAWFVADRWITATVREGLDQSLLLTSRAVEAEIDRFAALPDVAGEDARIRAALIDPRALEDANRYLETVATHAGASELFLINAEGRTIAASNWNRPGSFVGEFYSFRPYFREAIETGRGQFYAIGVTTGVPGYFLSTRVQVGTMAGVLVVKVDLRGLQETWRSAGADVALVDGDGVVFLSGREDWLYRPLTPLSDKVIQRLAETRAYDGVPLGAVAPLLRQAPTGDDAQGDGWTARIASVSGTDWSLMAAHPTAAITTVAAGWALAASLLTLAVAGLFKAWDQRRQIIALKLSQSERLEAMVTARTADLAREVEARKQAETDLRAAQEHLIHAEKMAALGRMSTAIVHEISQPLAAMEATLTAAEMTLAASESQTAPRLATAKGLIRRMQRTIKHLKSFGRKEPGALDLIDLRSVISSAIELVTPRARAVGVVPEFISPSQAVSVIAGPVRMEQVVVNLILNALDAVEGRGDGRVSVTVESDGVEARLVVRDTGVGISPDILPRVAEPFFSTKSAAEGLGIGLSICKAILAEFGGKLSVASALGRGTTVTVVLPAAALAQAAAE</sequence>
<dbReference type="InterPro" id="IPR003594">
    <property type="entry name" value="HATPase_dom"/>
</dbReference>
<evidence type="ECO:0000256" key="15">
    <source>
        <dbReference type="SAM" id="Phobius"/>
    </source>
</evidence>
<evidence type="ECO:0000256" key="12">
    <source>
        <dbReference type="ARBA" id="ARBA00023012"/>
    </source>
</evidence>
<keyword evidence="5" id="KW-0597">Phosphoprotein</keyword>
<dbReference type="SMART" id="SM00387">
    <property type="entry name" value="HATPase_c"/>
    <property type="match status" value="1"/>
</dbReference>
<dbReference type="SUPFAM" id="SSF47384">
    <property type="entry name" value="Homodimeric domain of signal transducing histidine kinase"/>
    <property type="match status" value="1"/>
</dbReference>
<evidence type="ECO:0000256" key="5">
    <source>
        <dbReference type="ARBA" id="ARBA00022553"/>
    </source>
</evidence>
<evidence type="ECO:0000256" key="11">
    <source>
        <dbReference type="ARBA" id="ARBA00022989"/>
    </source>
</evidence>
<dbReference type="SUPFAM" id="SSF55874">
    <property type="entry name" value="ATPase domain of HSP90 chaperone/DNA topoisomerase II/histidine kinase"/>
    <property type="match status" value="1"/>
</dbReference>
<reference evidence="17 18" key="1">
    <citation type="submission" date="2023-04" db="EMBL/GenBank/DDBJ databases">
        <title>YMD61, complete Genome.</title>
        <authorList>
            <person name="Zhang J."/>
        </authorList>
    </citation>
    <scope>NUCLEOTIDE SEQUENCE [LARGE SCALE GENOMIC DNA]</scope>
    <source>
        <strain evidence="17 18">YMD61</strain>
        <plasmid evidence="17 18">unnamed2</plasmid>
    </source>
</reference>
<dbReference type="GO" id="GO:0005524">
    <property type="term" value="F:ATP binding"/>
    <property type="evidence" value="ECO:0007669"/>
    <property type="project" value="UniProtKB-KW"/>
</dbReference>
<keyword evidence="4" id="KW-1003">Cell membrane</keyword>
<dbReference type="PIRSF" id="PIRSF036431">
    <property type="entry name" value="STHK_DctB"/>
    <property type="match status" value="1"/>
</dbReference>
<evidence type="ECO:0000256" key="13">
    <source>
        <dbReference type="ARBA" id="ARBA00023136"/>
    </source>
</evidence>
<evidence type="ECO:0000256" key="7">
    <source>
        <dbReference type="ARBA" id="ARBA00022692"/>
    </source>
</evidence>
<dbReference type="SUPFAM" id="SSF103190">
    <property type="entry name" value="Sensory domain-like"/>
    <property type="match status" value="1"/>
</dbReference>
<protein>
    <recommendedName>
        <fullName evidence="3">histidine kinase</fullName>
        <ecNumber evidence="3">2.7.13.3</ecNumber>
    </recommendedName>
</protein>
<keyword evidence="13 15" id="KW-0472">Membrane</keyword>
<keyword evidence="18" id="KW-1185">Reference proteome</keyword>
<evidence type="ECO:0000313" key="18">
    <source>
        <dbReference type="Proteomes" id="UP001230978"/>
    </source>
</evidence>